<dbReference type="SUPFAM" id="SSF109604">
    <property type="entry name" value="HD-domain/PDEase-like"/>
    <property type="match status" value="1"/>
</dbReference>
<dbReference type="Gene3D" id="1.10.3210.10">
    <property type="entry name" value="Hypothetical protein af1432"/>
    <property type="match status" value="1"/>
</dbReference>
<dbReference type="InterPro" id="IPR003607">
    <property type="entry name" value="HD/PDEase_dom"/>
</dbReference>
<dbReference type="CDD" id="cd00077">
    <property type="entry name" value="HDc"/>
    <property type="match status" value="1"/>
</dbReference>
<dbReference type="InterPro" id="IPR006674">
    <property type="entry name" value="HD_domain"/>
</dbReference>
<dbReference type="Pfam" id="PF01966">
    <property type="entry name" value="HD"/>
    <property type="match status" value="1"/>
</dbReference>
<dbReference type="AlphaFoldDB" id="A0A2H5XEA2"/>
<accession>A0A2H5XEA2</accession>
<dbReference type="SMART" id="SM00471">
    <property type="entry name" value="HDc"/>
    <property type="match status" value="1"/>
</dbReference>
<dbReference type="PROSITE" id="PS51831">
    <property type="entry name" value="HD"/>
    <property type="match status" value="1"/>
</dbReference>
<sequence>MTMPQQVTLDEVKANEKVQTFIRRADEQMEAIGYTEHGFRHVSLVAHNARRILVELGFAERDAELAAIAGYLHDIGNMVSRIMHSKTGAVIALQLLLEMGMSADEAAAVAAAIANHDEQEGGAIISPITAALVIADKADVHRSRVRNPNMAAFDIHDRINYAAQHAELCVGNSDHTITLDLTIDTSIGSVFEYFEIFMSRMLFSRKAAEFLGYRFRLTINGVPML</sequence>
<dbReference type="EMBL" id="BEHT01000028">
    <property type="protein sequence ID" value="GBC99467.1"/>
    <property type="molecule type" value="Genomic_DNA"/>
</dbReference>
<reference evidence="3" key="1">
    <citation type="submission" date="2017-09" db="EMBL/GenBank/DDBJ databases">
        <title>Metaegenomics of thermophilic ammonia-oxidizing enrichment culture.</title>
        <authorList>
            <person name="Kato S."/>
            <person name="Suzuki K."/>
        </authorList>
    </citation>
    <scope>NUCLEOTIDE SEQUENCE [LARGE SCALE GENOMIC DNA]</scope>
</reference>
<evidence type="ECO:0000313" key="2">
    <source>
        <dbReference type="EMBL" id="GBC99467.1"/>
    </source>
</evidence>
<organism evidence="2 3">
    <name type="scientific">Candidatus Fervidibacter japonicus</name>
    <dbReference type="NCBI Taxonomy" id="2035412"/>
    <lineage>
        <taxon>Bacteria</taxon>
        <taxon>Candidatus Fervidibacterota</taxon>
        <taxon>Candidatus Fervidibacter</taxon>
    </lineage>
</organism>
<gene>
    <name evidence="2" type="ORF">HRbin17_01991</name>
</gene>
<feature type="domain" description="HD" evidence="1">
    <location>
        <begin position="38"/>
        <end position="141"/>
    </location>
</feature>
<proteinExistence type="predicted"/>
<comment type="caution">
    <text evidence="2">The sequence shown here is derived from an EMBL/GenBank/DDBJ whole genome shotgun (WGS) entry which is preliminary data.</text>
</comment>
<protein>
    <recommendedName>
        <fullName evidence="1">HD domain-containing protein</fullName>
    </recommendedName>
</protein>
<evidence type="ECO:0000313" key="3">
    <source>
        <dbReference type="Proteomes" id="UP000236173"/>
    </source>
</evidence>
<dbReference type="Proteomes" id="UP000236173">
    <property type="component" value="Unassembled WGS sequence"/>
</dbReference>
<name>A0A2H5XEA2_9BACT</name>
<evidence type="ECO:0000259" key="1">
    <source>
        <dbReference type="PROSITE" id="PS51831"/>
    </source>
</evidence>